<keyword evidence="2" id="KW-1185">Reference proteome</keyword>
<feature type="non-terminal residue" evidence="1">
    <location>
        <position position="173"/>
    </location>
</feature>
<dbReference type="HOGENOM" id="CLU_003703_5_1_1"/>
<dbReference type="AlphaFoldDB" id="A0A0C2XAW0"/>
<reference evidence="1 2" key="1">
    <citation type="submission" date="2014-04" db="EMBL/GenBank/DDBJ databases">
        <authorList>
            <consortium name="DOE Joint Genome Institute"/>
            <person name="Kuo A."/>
            <person name="Gay G."/>
            <person name="Dore J."/>
            <person name="Kohler A."/>
            <person name="Nagy L.G."/>
            <person name="Floudas D."/>
            <person name="Copeland A."/>
            <person name="Barry K.W."/>
            <person name="Cichocki N."/>
            <person name="Veneault-Fourrey C."/>
            <person name="LaButti K."/>
            <person name="Lindquist E.A."/>
            <person name="Lipzen A."/>
            <person name="Lundell T."/>
            <person name="Morin E."/>
            <person name="Murat C."/>
            <person name="Sun H."/>
            <person name="Tunlid A."/>
            <person name="Henrissat B."/>
            <person name="Grigoriev I.V."/>
            <person name="Hibbett D.S."/>
            <person name="Martin F."/>
            <person name="Nordberg H.P."/>
            <person name="Cantor M.N."/>
            <person name="Hua S.X."/>
        </authorList>
    </citation>
    <scope>NUCLEOTIDE SEQUENCE [LARGE SCALE GENOMIC DNA]</scope>
    <source>
        <strain evidence="2">h7</strain>
    </source>
</reference>
<dbReference type="PANTHER" id="PTHR33096:SF1">
    <property type="entry name" value="CXC1-LIKE CYSTEINE CLUSTER ASSOCIATED WITH KDZ TRANSPOSASES DOMAIN-CONTAINING PROTEIN"/>
    <property type="match status" value="1"/>
</dbReference>
<name>A0A0C2XAW0_HEBCY</name>
<reference evidence="2" key="2">
    <citation type="submission" date="2015-01" db="EMBL/GenBank/DDBJ databases">
        <title>Evolutionary Origins and Diversification of the Mycorrhizal Mutualists.</title>
        <authorList>
            <consortium name="DOE Joint Genome Institute"/>
            <consortium name="Mycorrhizal Genomics Consortium"/>
            <person name="Kohler A."/>
            <person name="Kuo A."/>
            <person name="Nagy L.G."/>
            <person name="Floudas D."/>
            <person name="Copeland A."/>
            <person name="Barry K.W."/>
            <person name="Cichocki N."/>
            <person name="Veneault-Fourrey C."/>
            <person name="LaButti K."/>
            <person name="Lindquist E.A."/>
            <person name="Lipzen A."/>
            <person name="Lundell T."/>
            <person name="Morin E."/>
            <person name="Murat C."/>
            <person name="Riley R."/>
            <person name="Ohm R."/>
            <person name="Sun H."/>
            <person name="Tunlid A."/>
            <person name="Henrissat B."/>
            <person name="Grigoriev I.V."/>
            <person name="Hibbett D.S."/>
            <person name="Martin F."/>
        </authorList>
    </citation>
    <scope>NUCLEOTIDE SEQUENCE [LARGE SCALE GENOMIC DNA]</scope>
    <source>
        <strain evidence="2">h7</strain>
    </source>
</reference>
<dbReference type="Proteomes" id="UP000053424">
    <property type="component" value="Unassembled WGS sequence"/>
</dbReference>
<feature type="non-terminal residue" evidence="1">
    <location>
        <position position="1"/>
    </location>
</feature>
<gene>
    <name evidence="1" type="ORF">M413DRAFT_48291</name>
</gene>
<dbReference type="EMBL" id="KN831831">
    <property type="protein sequence ID" value="KIM35088.1"/>
    <property type="molecule type" value="Genomic_DNA"/>
</dbReference>
<dbReference type="PANTHER" id="PTHR33096">
    <property type="entry name" value="CXC2 DOMAIN-CONTAINING PROTEIN"/>
    <property type="match status" value="1"/>
</dbReference>
<sequence>FRAITNALIASKACDVTGIVAVACARHGCFAPNAIVDLFKSEQQKNVDFGILKAILTTGVDPEQGLMLMYDIVCQYIIHILKRIGAHLPNGLEIDRAISMFHVHAHKEQCFFRYAPSLIPGAGVTAGEILESLWSGLNGISPSTRTATLPHRAEVLDDHACDSNHKKLLGMMK</sequence>
<dbReference type="OrthoDB" id="3222357at2759"/>
<organism evidence="1 2">
    <name type="scientific">Hebeloma cylindrosporum</name>
    <dbReference type="NCBI Taxonomy" id="76867"/>
    <lineage>
        <taxon>Eukaryota</taxon>
        <taxon>Fungi</taxon>
        <taxon>Dikarya</taxon>
        <taxon>Basidiomycota</taxon>
        <taxon>Agaricomycotina</taxon>
        <taxon>Agaricomycetes</taxon>
        <taxon>Agaricomycetidae</taxon>
        <taxon>Agaricales</taxon>
        <taxon>Agaricineae</taxon>
        <taxon>Hymenogastraceae</taxon>
        <taxon>Hebeloma</taxon>
    </lineage>
</organism>
<dbReference type="Pfam" id="PF18758">
    <property type="entry name" value="KDZ"/>
    <property type="match status" value="1"/>
</dbReference>
<proteinExistence type="predicted"/>
<evidence type="ECO:0000313" key="1">
    <source>
        <dbReference type="EMBL" id="KIM35088.1"/>
    </source>
</evidence>
<evidence type="ECO:0000313" key="2">
    <source>
        <dbReference type="Proteomes" id="UP000053424"/>
    </source>
</evidence>
<dbReference type="InterPro" id="IPR040521">
    <property type="entry name" value="KDZ"/>
</dbReference>
<protein>
    <submittedName>
        <fullName evidence="1">Uncharacterized protein</fullName>
    </submittedName>
</protein>
<accession>A0A0C2XAW0</accession>